<feature type="compositionally biased region" description="Low complexity" evidence="1">
    <location>
        <begin position="88"/>
        <end position="107"/>
    </location>
</feature>
<sequence>MPISTSSLLDTPRLPVGSTAAARNSNMSPTRWSVGIGHSTLYSGLFAGPTTDSVVESMTLPFSRNSTRATRALSDAPADSVMEVPSVTTSWPGGSTRSTSGGTVSLTVPNSTGSDCVSWSAESTATAVRTSVRLPLPNSGWNVAAKRVGLPEIPAGAVEVATFRPSTKKWTAFTAPSMSRASASRRTEALSKIALPAGGEVTVTVGG</sequence>
<evidence type="ECO:0000256" key="1">
    <source>
        <dbReference type="SAM" id="MobiDB-lite"/>
    </source>
</evidence>
<evidence type="ECO:0000313" key="3">
    <source>
        <dbReference type="Proteomes" id="UP000321224"/>
    </source>
</evidence>
<accession>A0A511HDW7</accession>
<dbReference type="EMBL" id="BJVY01000018">
    <property type="protein sequence ID" value="GEL71665.1"/>
    <property type="molecule type" value="Genomic_DNA"/>
</dbReference>
<reference evidence="2 3" key="1">
    <citation type="submission" date="2019-07" db="EMBL/GenBank/DDBJ databases">
        <title>Whole genome shotgun sequence of Myxococcus virescens NBRC 100334.</title>
        <authorList>
            <person name="Hosoyama A."/>
            <person name="Uohara A."/>
            <person name="Ohji S."/>
            <person name="Ichikawa N."/>
        </authorList>
    </citation>
    <scope>NUCLEOTIDE SEQUENCE [LARGE SCALE GENOMIC DNA]</scope>
    <source>
        <strain evidence="2 3">NBRC 100334</strain>
    </source>
</reference>
<organism evidence="2 3">
    <name type="scientific">Myxococcus virescens</name>
    <dbReference type="NCBI Taxonomy" id="83456"/>
    <lineage>
        <taxon>Bacteria</taxon>
        <taxon>Pseudomonadati</taxon>
        <taxon>Myxococcota</taxon>
        <taxon>Myxococcia</taxon>
        <taxon>Myxococcales</taxon>
        <taxon>Cystobacterineae</taxon>
        <taxon>Myxococcaceae</taxon>
        <taxon>Myxococcus</taxon>
    </lineage>
</organism>
<proteinExistence type="predicted"/>
<feature type="region of interest" description="Disordered" evidence="1">
    <location>
        <begin position="1"/>
        <end position="27"/>
    </location>
</feature>
<evidence type="ECO:0000313" key="2">
    <source>
        <dbReference type="EMBL" id="GEL71665.1"/>
    </source>
</evidence>
<dbReference type="AlphaFoldDB" id="A0A511HDW7"/>
<name>A0A511HDW7_9BACT</name>
<comment type="caution">
    <text evidence="2">The sequence shown here is derived from an EMBL/GenBank/DDBJ whole genome shotgun (WGS) entry which is preliminary data.</text>
</comment>
<feature type="region of interest" description="Disordered" evidence="1">
    <location>
        <begin position="85"/>
        <end position="107"/>
    </location>
</feature>
<dbReference type="Proteomes" id="UP000321224">
    <property type="component" value="Unassembled WGS sequence"/>
</dbReference>
<gene>
    <name evidence="2" type="ORF">MVI01_34490</name>
</gene>
<protein>
    <submittedName>
        <fullName evidence="2">Uncharacterized protein</fullName>
    </submittedName>
</protein>